<dbReference type="Proteomes" id="UP000285456">
    <property type="component" value="Unassembled WGS sequence"/>
</dbReference>
<accession>A0A417YNT0</accession>
<gene>
    <name evidence="1" type="ORF">D1B32_01845</name>
</gene>
<dbReference type="AlphaFoldDB" id="A0A417YNT0"/>
<evidence type="ECO:0000313" key="1">
    <source>
        <dbReference type="EMBL" id="RHW35386.1"/>
    </source>
</evidence>
<name>A0A417YNT0_9BACI</name>
<organism evidence="1 2">
    <name type="scientific">Oceanobacillus profundus</name>
    <dbReference type="NCBI Taxonomy" id="372463"/>
    <lineage>
        <taxon>Bacteria</taxon>
        <taxon>Bacillati</taxon>
        <taxon>Bacillota</taxon>
        <taxon>Bacilli</taxon>
        <taxon>Bacillales</taxon>
        <taxon>Bacillaceae</taxon>
        <taxon>Oceanobacillus</taxon>
    </lineage>
</organism>
<reference evidence="1 2" key="1">
    <citation type="journal article" date="2007" name="Int. J. Syst. Evol. Microbiol.">
        <title>Oceanobacillus profundus sp. nov., isolated from a deep-sea sediment core.</title>
        <authorList>
            <person name="Kim Y.G."/>
            <person name="Choi D.H."/>
            <person name="Hyun S."/>
            <person name="Cho B.C."/>
        </authorList>
    </citation>
    <scope>NUCLEOTIDE SEQUENCE [LARGE SCALE GENOMIC DNA]</scope>
    <source>
        <strain evidence="1 2">DSM 18246</strain>
    </source>
</reference>
<sequence>MDLKFKSPSLTEGDFLIKHYILLCSYLKESVNSCVNKDCAYTDFLLLVESAGTIFAPVPVVHRYIYDATNNRYLRSTSSLTFYIID</sequence>
<protein>
    <submittedName>
        <fullName evidence="1">Uncharacterized protein</fullName>
    </submittedName>
</protein>
<keyword evidence="2" id="KW-1185">Reference proteome</keyword>
<comment type="caution">
    <text evidence="1">The sequence shown here is derived from an EMBL/GenBank/DDBJ whole genome shotgun (WGS) entry which is preliminary data.</text>
</comment>
<proteinExistence type="predicted"/>
<dbReference type="EMBL" id="QWEH01000001">
    <property type="protein sequence ID" value="RHW35386.1"/>
    <property type="molecule type" value="Genomic_DNA"/>
</dbReference>
<evidence type="ECO:0000313" key="2">
    <source>
        <dbReference type="Proteomes" id="UP000285456"/>
    </source>
</evidence>